<dbReference type="InterPro" id="IPR032710">
    <property type="entry name" value="NTF2-like_dom_sf"/>
</dbReference>
<dbReference type="EMBL" id="CP044016">
    <property type="protein sequence ID" value="QES88138.1"/>
    <property type="molecule type" value="Genomic_DNA"/>
</dbReference>
<protein>
    <submittedName>
        <fullName evidence="2">Nuclear transport factor 2 family protein</fullName>
    </submittedName>
</protein>
<organism evidence="2 3">
    <name type="scientific">Rhizosphaericola mali</name>
    <dbReference type="NCBI Taxonomy" id="2545455"/>
    <lineage>
        <taxon>Bacteria</taxon>
        <taxon>Pseudomonadati</taxon>
        <taxon>Bacteroidota</taxon>
        <taxon>Chitinophagia</taxon>
        <taxon>Chitinophagales</taxon>
        <taxon>Chitinophagaceae</taxon>
        <taxon>Rhizosphaericola</taxon>
    </lineage>
</organism>
<sequence>MALKFKNISDEILDIYKDLFEAEKEREAAMITGNVEVLQKLLAEDAIYIHSSAKVDNTQSYIAPILAKKVRYDVLEIEISRIININENKIVLLYGQVQIEALLEGSYTKLDNLFTMIWKLENNQWVMYSWQSTKKL</sequence>
<proteinExistence type="predicted"/>
<dbReference type="Pfam" id="PF14534">
    <property type="entry name" value="DUF4440"/>
    <property type="match status" value="1"/>
</dbReference>
<dbReference type="RefSeq" id="WP_131329025.1">
    <property type="nucleotide sequence ID" value="NZ_CP044016.1"/>
</dbReference>
<reference evidence="2 3" key="1">
    <citation type="submission" date="2019-09" db="EMBL/GenBank/DDBJ databases">
        <title>Complete genome sequence of Arachidicoccus sp. B3-10 isolated from apple orchard soil.</title>
        <authorList>
            <person name="Kim H.S."/>
            <person name="Han K.-I."/>
            <person name="Suh M.K."/>
            <person name="Lee K.C."/>
            <person name="Eom M.K."/>
            <person name="Kim J.-S."/>
            <person name="Kang S.W."/>
            <person name="Sin Y."/>
            <person name="Lee J.-S."/>
        </authorList>
    </citation>
    <scope>NUCLEOTIDE SEQUENCE [LARGE SCALE GENOMIC DNA]</scope>
    <source>
        <strain evidence="2 3">B3-10</strain>
    </source>
</reference>
<feature type="domain" description="DUF4440" evidence="1">
    <location>
        <begin position="21"/>
        <end position="127"/>
    </location>
</feature>
<accession>A0A5P2G0G3</accession>
<dbReference type="KEGG" id="arac:E0W69_005485"/>
<name>A0A5P2G0G3_9BACT</name>
<keyword evidence="3" id="KW-1185">Reference proteome</keyword>
<evidence type="ECO:0000259" key="1">
    <source>
        <dbReference type="Pfam" id="PF14534"/>
    </source>
</evidence>
<gene>
    <name evidence="2" type="ORF">E0W69_005485</name>
</gene>
<dbReference type="OrthoDB" id="1445948at2"/>
<dbReference type="Proteomes" id="UP000292424">
    <property type="component" value="Chromosome"/>
</dbReference>
<dbReference type="SUPFAM" id="SSF54427">
    <property type="entry name" value="NTF2-like"/>
    <property type="match status" value="1"/>
</dbReference>
<dbReference type="InterPro" id="IPR027843">
    <property type="entry name" value="DUF4440"/>
</dbReference>
<dbReference type="Gene3D" id="3.10.450.50">
    <property type="match status" value="1"/>
</dbReference>
<dbReference type="AlphaFoldDB" id="A0A5P2G0G3"/>
<evidence type="ECO:0000313" key="3">
    <source>
        <dbReference type="Proteomes" id="UP000292424"/>
    </source>
</evidence>
<evidence type="ECO:0000313" key="2">
    <source>
        <dbReference type="EMBL" id="QES88138.1"/>
    </source>
</evidence>